<dbReference type="SUPFAM" id="SSF88946">
    <property type="entry name" value="Sigma2 domain of RNA polymerase sigma factors"/>
    <property type="match status" value="1"/>
</dbReference>
<keyword evidence="4" id="KW-0804">Transcription</keyword>
<proteinExistence type="inferred from homology"/>
<dbReference type="InterPro" id="IPR039425">
    <property type="entry name" value="RNA_pol_sigma-70-like"/>
</dbReference>
<organism evidence="6 7">
    <name type="scientific">Saccharopolyspora gloriosae</name>
    <dbReference type="NCBI Taxonomy" id="455344"/>
    <lineage>
        <taxon>Bacteria</taxon>
        <taxon>Bacillati</taxon>
        <taxon>Actinomycetota</taxon>
        <taxon>Actinomycetes</taxon>
        <taxon>Pseudonocardiales</taxon>
        <taxon>Pseudonocardiaceae</taxon>
        <taxon>Saccharopolyspora</taxon>
    </lineage>
</organism>
<gene>
    <name evidence="6" type="ORF">BJ969_002234</name>
</gene>
<comment type="caution">
    <text evidence="6">The sequence shown here is derived from an EMBL/GenBank/DDBJ whole genome shotgun (WGS) entry which is preliminary data.</text>
</comment>
<dbReference type="GO" id="GO:0006352">
    <property type="term" value="P:DNA-templated transcription initiation"/>
    <property type="evidence" value="ECO:0007669"/>
    <property type="project" value="InterPro"/>
</dbReference>
<dbReference type="InterPro" id="IPR013324">
    <property type="entry name" value="RNA_pol_sigma_r3/r4-like"/>
</dbReference>
<comment type="similarity">
    <text evidence="1">Belongs to the sigma-70 factor family. ECF subfamily.</text>
</comment>
<dbReference type="InterPro" id="IPR013325">
    <property type="entry name" value="RNA_pol_sigma_r2"/>
</dbReference>
<dbReference type="Gene3D" id="1.10.10.10">
    <property type="entry name" value="Winged helix-like DNA-binding domain superfamily/Winged helix DNA-binding domain"/>
    <property type="match status" value="1"/>
</dbReference>
<dbReference type="InterPro" id="IPR007627">
    <property type="entry name" value="RNA_pol_sigma70_r2"/>
</dbReference>
<evidence type="ECO:0000256" key="3">
    <source>
        <dbReference type="ARBA" id="ARBA00023082"/>
    </source>
</evidence>
<evidence type="ECO:0000256" key="1">
    <source>
        <dbReference type="ARBA" id="ARBA00010641"/>
    </source>
</evidence>
<feature type="domain" description="RNA polymerase sigma-70 region 2" evidence="5">
    <location>
        <begin position="34"/>
        <end position="101"/>
    </location>
</feature>
<sequence>MTATMREPEALSGDAAWELVEDAQRGDTVAFGRLYERYRHLVGNFLCARITDFSTVEDLVHETFARALHSIATVRRGSNDPGAWFVTIARHLLLDHVKSARHRREVVTGDFDPNRCGTDTLEDRVLDRLMADRLWSRAGDLSDDQHRCLVLRFALGLSVEQTAARMGRDGPAVRALQYRAVRRLGALLKADSWEHTPA</sequence>
<evidence type="ECO:0000256" key="2">
    <source>
        <dbReference type="ARBA" id="ARBA00023015"/>
    </source>
</evidence>
<accession>A0A840NA97</accession>
<dbReference type="EMBL" id="JACHIV010000001">
    <property type="protein sequence ID" value="MBB5069146.1"/>
    <property type="molecule type" value="Genomic_DNA"/>
</dbReference>
<keyword evidence="7" id="KW-1185">Reference proteome</keyword>
<dbReference type="InterPro" id="IPR036388">
    <property type="entry name" value="WH-like_DNA-bd_sf"/>
</dbReference>
<dbReference type="PANTHER" id="PTHR43133:SF57">
    <property type="entry name" value="RNA POLYMERASE SIGMA-70 FACTOR"/>
    <property type="match status" value="1"/>
</dbReference>
<keyword evidence="3" id="KW-0731">Sigma factor</keyword>
<evidence type="ECO:0000313" key="7">
    <source>
        <dbReference type="Proteomes" id="UP000580474"/>
    </source>
</evidence>
<keyword evidence="2" id="KW-0805">Transcription regulation</keyword>
<dbReference type="InterPro" id="IPR014284">
    <property type="entry name" value="RNA_pol_sigma-70_dom"/>
</dbReference>
<dbReference type="Gene3D" id="1.10.1740.10">
    <property type="match status" value="1"/>
</dbReference>
<dbReference type="RefSeq" id="WP_184478872.1">
    <property type="nucleotide sequence ID" value="NZ_JACHIV010000001.1"/>
</dbReference>
<dbReference type="Pfam" id="PF04542">
    <property type="entry name" value="Sigma70_r2"/>
    <property type="match status" value="1"/>
</dbReference>
<name>A0A840NA97_9PSEU</name>
<protein>
    <submittedName>
        <fullName evidence="6">RNA polymerase sigma-70 factor (ECF subfamily)</fullName>
    </submittedName>
</protein>
<dbReference type="AlphaFoldDB" id="A0A840NA97"/>
<reference evidence="6 7" key="1">
    <citation type="submission" date="2020-08" db="EMBL/GenBank/DDBJ databases">
        <title>Sequencing the genomes of 1000 actinobacteria strains.</title>
        <authorList>
            <person name="Klenk H.-P."/>
        </authorList>
    </citation>
    <scope>NUCLEOTIDE SEQUENCE [LARGE SCALE GENOMIC DNA]</scope>
    <source>
        <strain evidence="6 7">DSM 45582</strain>
    </source>
</reference>
<dbReference type="Proteomes" id="UP000580474">
    <property type="component" value="Unassembled WGS sequence"/>
</dbReference>
<dbReference type="PANTHER" id="PTHR43133">
    <property type="entry name" value="RNA POLYMERASE ECF-TYPE SIGMA FACTO"/>
    <property type="match status" value="1"/>
</dbReference>
<evidence type="ECO:0000256" key="4">
    <source>
        <dbReference type="ARBA" id="ARBA00023163"/>
    </source>
</evidence>
<dbReference type="GO" id="GO:0016987">
    <property type="term" value="F:sigma factor activity"/>
    <property type="evidence" value="ECO:0007669"/>
    <property type="project" value="UniProtKB-KW"/>
</dbReference>
<evidence type="ECO:0000259" key="5">
    <source>
        <dbReference type="Pfam" id="PF04542"/>
    </source>
</evidence>
<dbReference type="SUPFAM" id="SSF88659">
    <property type="entry name" value="Sigma3 and sigma4 domains of RNA polymerase sigma factors"/>
    <property type="match status" value="1"/>
</dbReference>
<evidence type="ECO:0000313" key="6">
    <source>
        <dbReference type="EMBL" id="MBB5069146.1"/>
    </source>
</evidence>
<dbReference type="NCBIfam" id="TIGR02937">
    <property type="entry name" value="sigma70-ECF"/>
    <property type="match status" value="1"/>
</dbReference>